<evidence type="ECO:0000256" key="10">
    <source>
        <dbReference type="RuleBase" id="RU231113"/>
    </source>
</evidence>
<dbReference type="GO" id="GO:0042742">
    <property type="term" value="P:defense response to bacterium"/>
    <property type="evidence" value="ECO:0007669"/>
    <property type="project" value="UniProtKB-UniRule"/>
</dbReference>
<evidence type="ECO:0000256" key="6">
    <source>
        <dbReference type="ARBA" id="ARBA00022729"/>
    </source>
</evidence>
<comment type="similarity">
    <text evidence="3 10">Belongs to the beta-defensin family.</text>
</comment>
<dbReference type="GeneID" id="101570930"/>
<evidence type="ECO:0000256" key="1">
    <source>
        <dbReference type="ARBA" id="ARBA00002878"/>
    </source>
</evidence>
<dbReference type="InterPro" id="IPR025933">
    <property type="entry name" value="Beta_defensin_dom"/>
</dbReference>
<evidence type="ECO:0000313" key="12">
    <source>
        <dbReference type="Proteomes" id="UP000515203"/>
    </source>
</evidence>
<dbReference type="PANTHER" id="PTHR15001">
    <property type="entry name" value="BETA-DEFENSIN 123-RELATED"/>
    <property type="match status" value="1"/>
</dbReference>
<evidence type="ECO:0000256" key="4">
    <source>
        <dbReference type="ARBA" id="ARBA00022525"/>
    </source>
</evidence>
<keyword evidence="12" id="KW-1185">Reference proteome</keyword>
<evidence type="ECO:0000256" key="9">
    <source>
        <dbReference type="ARBA" id="ARBA00023157"/>
    </source>
</evidence>
<evidence type="ECO:0000256" key="3">
    <source>
        <dbReference type="ARBA" id="ARBA00007371"/>
    </source>
</evidence>
<reference evidence="13" key="1">
    <citation type="submission" date="2025-08" db="UniProtKB">
        <authorList>
            <consortium name="RefSeq"/>
        </authorList>
    </citation>
    <scope>IDENTIFICATION</scope>
</reference>
<accession>A0A6P3F337</accession>
<keyword evidence="4 10" id="KW-0964">Secreted</keyword>
<evidence type="ECO:0000256" key="7">
    <source>
        <dbReference type="ARBA" id="ARBA00022940"/>
    </source>
</evidence>
<keyword evidence="7 10" id="KW-0211">Defensin</keyword>
<evidence type="ECO:0000256" key="8">
    <source>
        <dbReference type="ARBA" id="ARBA00023022"/>
    </source>
</evidence>
<protein>
    <recommendedName>
        <fullName evidence="10">Beta-defensin</fullName>
    </recommendedName>
</protein>
<dbReference type="InterPro" id="IPR050544">
    <property type="entry name" value="Beta-defensin"/>
</dbReference>
<keyword evidence="5 10" id="KW-0929">Antimicrobial</keyword>
<organism evidence="12 13">
    <name type="scientific">Octodon degus</name>
    <name type="common">Degu</name>
    <name type="synonym">Sciurus degus</name>
    <dbReference type="NCBI Taxonomy" id="10160"/>
    <lineage>
        <taxon>Eukaryota</taxon>
        <taxon>Metazoa</taxon>
        <taxon>Chordata</taxon>
        <taxon>Craniata</taxon>
        <taxon>Vertebrata</taxon>
        <taxon>Euteleostomi</taxon>
        <taxon>Mammalia</taxon>
        <taxon>Eutheria</taxon>
        <taxon>Euarchontoglires</taxon>
        <taxon>Glires</taxon>
        <taxon>Rodentia</taxon>
        <taxon>Hystricomorpha</taxon>
        <taxon>Octodontidae</taxon>
        <taxon>Octodon</taxon>
    </lineage>
</organism>
<dbReference type="Pfam" id="PF13841">
    <property type="entry name" value="Defensin_beta_2"/>
    <property type="match status" value="1"/>
</dbReference>
<dbReference type="GO" id="GO:0045087">
    <property type="term" value="P:innate immune response"/>
    <property type="evidence" value="ECO:0007669"/>
    <property type="project" value="InterPro"/>
</dbReference>
<evidence type="ECO:0000256" key="5">
    <source>
        <dbReference type="ARBA" id="ARBA00022529"/>
    </source>
</evidence>
<evidence type="ECO:0000259" key="11">
    <source>
        <dbReference type="Pfam" id="PF13841"/>
    </source>
</evidence>
<evidence type="ECO:0000313" key="13">
    <source>
        <dbReference type="RefSeq" id="XP_004630836.1"/>
    </source>
</evidence>
<dbReference type="Gene3D" id="3.10.360.10">
    <property type="entry name" value="Antimicrobial Peptide, Beta-defensin 2, Chain A"/>
    <property type="match status" value="1"/>
</dbReference>
<keyword evidence="6 10" id="KW-0732">Signal</keyword>
<feature type="chain" id="PRO_5028519720" description="Beta-defensin" evidence="10">
    <location>
        <begin position="21"/>
        <end position="65"/>
    </location>
</feature>
<comment type="subcellular location">
    <subcellularLocation>
        <location evidence="2 10">Secreted</location>
    </subcellularLocation>
</comment>
<proteinExistence type="inferred from homology"/>
<dbReference type="InParanoid" id="A0A6P3F337"/>
<dbReference type="Proteomes" id="UP000515203">
    <property type="component" value="Unplaced"/>
</dbReference>
<dbReference type="OrthoDB" id="9532236at2759"/>
<keyword evidence="9" id="KW-1015">Disulfide bond</keyword>
<dbReference type="RefSeq" id="XP_004630836.1">
    <property type="nucleotide sequence ID" value="XM_004630779.2"/>
</dbReference>
<feature type="signal peptide" evidence="10">
    <location>
        <begin position="1"/>
        <end position="20"/>
    </location>
</feature>
<name>A0A6P3F337_OCTDE</name>
<evidence type="ECO:0000256" key="2">
    <source>
        <dbReference type="ARBA" id="ARBA00004613"/>
    </source>
</evidence>
<comment type="function">
    <text evidence="1 10">Has antibacterial activity.</text>
</comment>
<dbReference type="GO" id="GO:0005576">
    <property type="term" value="C:extracellular region"/>
    <property type="evidence" value="ECO:0007669"/>
    <property type="project" value="UniProtKB-SubCell"/>
</dbReference>
<dbReference type="PANTHER" id="PTHR15001:SF5">
    <property type="entry name" value="BETA-DEFENSIN"/>
    <property type="match status" value="1"/>
</dbReference>
<dbReference type="AlphaFoldDB" id="A0A6P3F337"/>
<feature type="domain" description="Beta-defensin" evidence="11">
    <location>
        <begin position="24"/>
        <end position="53"/>
    </location>
</feature>
<sequence>MRTFLLTLAVLLLLFQVIPGSPERCWNQRGACREKCIKSEIFFVFCVSGKVCCVKPKDKPNLSQK</sequence>
<gene>
    <name evidence="13" type="primary">LOC101570930</name>
</gene>
<dbReference type="OMA" id="STEKCWK"/>
<keyword evidence="8 10" id="KW-0044">Antibiotic</keyword>